<keyword evidence="9" id="KW-0788">Thiol protease</keyword>
<dbReference type="EMBL" id="AMQM01003653">
    <property type="status" value="NOT_ANNOTATED_CDS"/>
    <property type="molecule type" value="Genomic_DNA"/>
</dbReference>
<keyword evidence="11" id="KW-1133">Transmembrane helix</keyword>
<name>T1G2K2_HELRO</name>
<dbReference type="InParanoid" id="T1G2K2"/>
<dbReference type="GO" id="GO:0006508">
    <property type="term" value="P:proteolysis"/>
    <property type="evidence" value="ECO:0007669"/>
    <property type="project" value="UniProtKB-KW"/>
</dbReference>
<feature type="domain" description="OTU" evidence="12">
    <location>
        <begin position="10"/>
        <end position="163"/>
    </location>
</feature>
<reference evidence="14" key="3">
    <citation type="submission" date="2015-06" db="UniProtKB">
        <authorList>
            <consortium name="EnsemblMetazoa"/>
        </authorList>
    </citation>
    <scope>IDENTIFICATION</scope>
</reference>
<dbReference type="InterPro" id="IPR003323">
    <property type="entry name" value="OTU_dom"/>
</dbReference>
<dbReference type="InterPro" id="IPR051346">
    <property type="entry name" value="OTU_Deubiquitinase"/>
</dbReference>
<dbReference type="EC" id="3.4.19.12" evidence="3"/>
<evidence type="ECO:0000313" key="13">
    <source>
        <dbReference type="EMBL" id="ESO07362.1"/>
    </source>
</evidence>
<dbReference type="GO" id="GO:0004843">
    <property type="term" value="F:cysteine-type deubiquitinase activity"/>
    <property type="evidence" value="ECO:0007669"/>
    <property type="project" value="UniProtKB-EC"/>
</dbReference>
<reference evidence="13 15" key="2">
    <citation type="journal article" date="2013" name="Nature">
        <title>Insights into bilaterian evolution from three spiralian genomes.</title>
        <authorList>
            <person name="Simakov O."/>
            <person name="Marletaz F."/>
            <person name="Cho S.J."/>
            <person name="Edsinger-Gonzales E."/>
            <person name="Havlak P."/>
            <person name="Hellsten U."/>
            <person name="Kuo D.H."/>
            <person name="Larsson T."/>
            <person name="Lv J."/>
            <person name="Arendt D."/>
            <person name="Savage R."/>
            <person name="Osoegawa K."/>
            <person name="de Jong P."/>
            <person name="Grimwood J."/>
            <person name="Chapman J.A."/>
            <person name="Shapiro H."/>
            <person name="Aerts A."/>
            <person name="Otillar R.P."/>
            <person name="Terry A.Y."/>
            <person name="Boore J.L."/>
            <person name="Grigoriev I.V."/>
            <person name="Lindberg D.R."/>
            <person name="Seaver E.C."/>
            <person name="Weisblat D.A."/>
            <person name="Putnam N.H."/>
            <person name="Rokhsar D.S."/>
        </authorList>
    </citation>
    <scope>NUCLEOTIDE SEQUENCE</scope>
</reference>
<reference evidence="15" key="1">
    <citation type="submission" date="2012-12" db="EMBL/GenBank/DDBJ databases">
        <authorList>
            <person name="Hellsten U."/>
            <person name="Grimwood J."/>
            <person name="Chapman J.A."/>
            <person name="Shapiro H."/>
            <person name="Aerts A."/>
            <person name="Otillar R.P."/>
            <person name="Terry A.Y."/>
            <person name="Boore J.L."/>
            <person name="Simakov O."/>
            <person name="Marletaz F."/>
            <person name="Cho S.-J."/>
            <person name="Edsinger-Gonzales E."/>
            <person name="Havlak P."/>
            <person name="Kuo D.-H."/>
            <person name="Larsson T."/>
            <person name="Lv J."/>
            <person name="Arendt D."/>
            <person name="Savage R."/>
            <person name="Osoegawa K."/>
            <person name="de Jong P."/>
            <person name="Lindberg D.R."/>
            <person name="Seaver E.C."/>
            <person name="Weisblat D.A."/>
            <person name="Putnam N.H."/>
            <person name="Grigoriev I.V."/>
            <person name="Rokhsar D.S."/>
        </authorList>
    </citation>
    <scope>NUCLEOTIDE SEQUENCE</scope>
</reference>
<dbReference type="EnsemblMetazoa" id="HelroT76463">
    <property type="protein sequence ID" value="HelroP76463"/>
    <property type="gene ID" value="HelroG76463"/>
</dbReference>
<evidence type="ECO:0000256" key="2">
    <source>
        <dbReference type="ARBA" id="ARBA00005865"/>
    </source>
</evidence>
<keyword evidence="11" id="KW-0472">Membrane</keyword>
<keyword evidence="5" id="KW-0479">Metal-binding</keyword>
<dbReference type="eggNOG" id="KOG4345">
    <property type="taxonomic scope" value="Eukaryota"/>
</dbReference>
<proteinExistence type="inferred from homology"/>
<dbReference type="Proteomes" id="UP000015101">
    <property type="component" value="Unassembled WGS sequence"/>
</dbReference>
<dbReference type="PANTHER" id="PTHR13367">
    <property type="entry name" value="UBIQUITIN THIOESTERASE"/>
    <property type="match status" value="1"/>
</dbReference>
<dbReference type="PANTHER" id="PTHR13367:SF27">
    <property type="entry name" value="OTU DOMAIN-CONTAINING PROTEIN"/>
    <property type="match status" value="1"/>
</dbReference>
<gene>
    <name evidence="14" type="primary">20215300</name>
    <name evidence="13" type="ORF">HELRODRAFT_76463</name>
</gene>
<evidence type="ECO:0000256" key="9">
    <source>
        <dbReference type="ARBA" id="ARBA00022807"/>
    </source>
</evidence>
<comment type="catalytic activity">
    <reaction evidence="1">
        <text>Thiol-dependent hydrolysis of ester, thioester, amide, peptide and isopeptide bonds formed by the C-terminal Gly of ubiquitin (a 76-residue protein attached to proteins as an intracellular targeting signal).</text>
        <dbReference type="EC" id="3.4.19.12"/>
    </reaction>
</comment>
<keyword evidence="6" id="KW-0863">Zinc-finger</keyword>
<protein>
    <recommendedName>
        <fullName evidence="3">ubiquitinyl hydrolase 1</fullName>
        <ecNumber evidence="3">3.4.19.12</ecNumber>
    </recommendedName>
</protein>
<evidence type="ECO:0000256" key="7">
    <source>
        <dbReference type="ARBA" id="ARBA00022786"/>
    </source>
</evidence>
<comment type="similarity">
    <text evidence="2">Belongs to the peptidase C64 family.</text>
</comment>
<evidence type="ECO:0000256" key="10">
    <source>
        <dbReference type="ARBA" id="ARBA00022833"/>
    </source>
</evidence>
<evidence type="ECO:0000313" key="15">
    <source>
        <dbReference type="Proteomes" id="UP000015101"/>
    </source>
</evidence>
<evidence type="ECO:0000259" key="12">
    <source>
        <dbReference type="Pfam" id="PF02338"/>
    </source>
</evidence>
<dbReference type="CTD" id="20215300"/>
<evidence type="ECO:0000313" key="14">
    <source>
        <dbReference type="EnsemblMetazoa" id="HelroP76463"/>
    </source>
</evidence>
<evidence type="ECO:0000256" key="6">
    <source>
        <dbReference type="ARBA" id="ARBA00022771"/>
    </source>
</evidence>
<evidence type="ECO:0000256" key="8">
    <source>
        <dbReference type="ARBA" id="ARBA00022801"/>
    </source>
</evidence>
<evidence type="ECO:0000256" key="1">
    <source>
        <dbReference type="ARBA" id="ARBA00000707"/>
    </source>
</evidence>
<keyword evidence="15" id="KW-1185">Reference proteome</keyword>
<dbReference type="AlphaFoldDB" id="T1G2K2"/>
<sequence length="203" mass="23048">MWGFHDRVLALRRAVNCMMTTSNHHIKSFRRRWQHQQATILHSSCGLILDDEEWDKEWEFLVRVSSLTPRFLGEDCLGAGTEAGAPPNPSTSSIYESLDEFHVFVLAHVIKRPILVVADPFLHDCEGMALSPVPFRGVYLPLERSPEDCCPSLLLLAYNLGHFCALVPTESKLLSENFECWCFCFACMYVCVIVSTFIYLSGL</sequence>
<keyword evidence="11" id="KW-0812">Transmembrane</keyword>
<evidence type="ECO:0000256" key="4">
    <source>
        <dbReference type="ARBA" id="ARBA00022670"/>
    </source>
</evidence>
<evidence type="ECO:0000256" key="11">
    <source>
        <dbReference type="SAM" id="Phobius"/>
    </source>
</evidence>
<dbReference type="HOGENOM" id="CLU_1350196_0_0_1"/>
<dbReference type="GeneID" id="20215300"/>
<evidence type="ECO:0000256" key="3">
    <source>
        <dbReference type="ARBA" id="ARBA00012759"/>
    </source>
</evidence>
<dbReference type="STRING" id="6412.T1G2K2"/>
<keyword evidence="10" id="KW-0862">Zinc</keyword>
<organism evidence="14 15">
    <name type="scientific">Helobdella robusta</name>
    <name type="common">Californian leech</name>
    <dbReference type="NCBI Taxonomy" id="6412"/>
    <lineage>
        <taxon>Eukaryota</taxon>
        <taxon>Metazoa</taxon>
        <taxon>Spiralia</taxon>
        <taxon>Lophotrochozoa</taxon>
        <taxon>Annelida</taxon>
        <taxon>Clitellata</taxon>
        <taxon>Hirudinea</taxon>
        <taxon>Rhynchobdellida</taxon>
        <taxon>Glossiphoniidae</taxon>
        <taxon>Helobdella</taxon>
    </lineage>
</organism>
<keyword evidence="4" id="KW-0645">Protease</keyword>
<dbReference type="Pfam" id="PF02338">
    <property type="entry name" value="OTU"/>
    <property type="match status" value="1"/>
</dbReference>
<dbReference type="GO" id="GO:0008270">
    <property type="term" value="F:zinc ion binding"/>
    <property type="evidence" value="ECO:0007669"/>
    <property type="project" value="UniProtKB-KW"/>
</dbReference>
<keyword evidence="8" id="KW-0378">Hydrolase</keyword>
<accession>T1G2K2</accession>
<dbReference type="OrthoDB" id="10064699at2759"/>
<dbReference type="RefSeq" id="XP_009014740.1">
    <property type="nucleotide sequence ID" value="XM_009016492.1"/>
</dbReference>
<evidence type="ECO:0000256" key="5">
    <source>
        <dbReference type="ARBA" id="ARBA00022723"/>
    </source>
</evidence>
<dbReference type="KEGG" id="hro:HELRODRAFT_76463"/>
<keyword evidence="7" id="KW-0833">Ubl conjugation pathway</keyword>
<dbReference type="EMBL" id="KB096222">
    <property type="protein sequence ID" value="ESO07362.1"/>
    <property type="molecule type" value="Genomic_DNA"/>
</dbReference>
<feature type="transmembrane region" description="Helical" evidence="11">
    <location>
        <begin position="180"/>
        <end position="200"/>
    </location>
</feature>